<dbReference type="PANTHER" id="PTHR35534:SF1">
    <property type="entry name" value="LARGE RIBOSOMAL SUBUNIT PROTEIN BL32"/>
    <property type="match status" value="1"/>
</dbReference>
<sequence>MAVQKSRKSRSTRGHRRAHDALTAPALSVDPTSGETHLRHHVTADGYYRGKKVIDKAAPETASE</sequence>
<name>A0A4R7PGP0_9GAMM</name>
<dbReference type="InterPro" id="IPR044957">
    <property type="entry name" value="Ribosomal_bL32_bact"/>
</dbReference>
<keyword evidence="3 5" id="KW-0687">Ribonucleoprotein</keyword>
<organism evidence="7 8">
    <name type="scientific">Panacagrimonas perspica</name>
    <dbReference type="NCBI Taxonomy" id="381431"/>
    <lineage>
        <taxon>Bacteria</taxon>
        <taxon>Pseudomonadati</taxon>
        <taxon>Pseudomonadota</taxon>
        <taxon>Gammaproteobacteria</taxon>
        <taxon>Nevskiales</taxon>
        <taxon>Nevskiaceae</taxon>
        <taxon>Panacagrimonas</taxon>
    </lineage>
</organism>
<accession>A0A4R7PGP0</accession>
<reference evidence="7 8" key="1">
    <citation type="submission" date="2019-03" db="EMBL/GenBank/DDBJ databases">
        <title>Genomic Encyclopedia of Type Strains, Phase IV (KMG-IV): sequencing the most valuable type-strain genomes for metagenomic binning, comparative biology and taxonomic classification.</title>
        <authorList>
            <person name="Goeker M."/>
        </authorList>
    </citation>
    <scope>NUCLEOTIDE SEQUENCE [LARGE SCALE GENOMIC DNA]</scope>
    <source>
        <strain evidence="7 8">DSM 26377</strain>
    </source>
</reference>
<dbReference type="GO" id="GO:0006412">
    <property type="term" value="P:translation"/>
    <property type="evidence" value="ECO:0007669"/>
    <property type="project" value="UniProtKB-UniRule"/>
</dbReference>
<keyword evidence="2 5" id="KW-0689">Ribosomal protein</keyword>
<dbReference type="OrthoDB" id="9801927at2"/>
<dbReference type="EMBL" id="SOBT01000008">
    <property type="protein sequence ID" value="TDU32909.1"/>
    <property type="molecule type" value="Genomic_DNA"/>
</dbReference>
<feature type="compositionally biased region" description="Basic residues" evidence="6">
    <location>
        <begin position="1"/>
        <end position="18"/>
    </location>
</feature>
<dbReference type="InterPro" id="IPR011332">
    <property type="entry name" value="Ribosomal_zn-bd"/>
</dbReference>
<dbReference type="GO" id="GO:0003735">
    <property type="term" value="F:structural constituent of ribosome"/>
    <property type="evidence" value="ECO:0007669"/>
    <property type="project" value="InterPro"/>
</dbReference>
<gene>
    <name evidence="5" type="primary">rpmF</name>
    <name evidence="7" type="ORF">DFR24_2319</name>
</gene>
<evidence type="ECO:0000313" key="8">
    <source>
        <dbReference type="Proteomes" id="UP000295341"/>
    </source>
</evidence>
<comment type="caution">
    <text evidence="7">The sequence shown here is derived from an EMBL/GenBank/DDBJ whole genome shotgun (WGS) entry which is preliminary data.</text>
</comment>
<dbReference type="RefSeq" id="WP_133881383.1">
    <property type="nucleotide sequence ID" value="NZ_MWIN01000013.1"/>
</dbReference>
<evidence type="ECO:0000256" key="5">
    <source>
        <dbReference type="HAMAP-Rule" id="MF_00340"/>
    </source>
</evidence>
<proteinExistence type="inferred from homology"/>
<dbReference type="Pfam" id="PF01783">
    <property type="entry name" value="Ribosomal_L32p"/>
    <property type="match status" value="1"/>
</dbReference>
<comment type="similarity">
    <text evidence="1 5">Belongs to the bacterial ribosomal protein bL32 family.</text>
</comment>
<dbReference type="NCBIfam" id="TIGR01031">
    <property type="entry name" value="rpmF_bact"/>
    <property type="match status" value="1"/>
</dbReference>
<dbReference type="AlphaFoldDB" id="A0A4R7PGP0"/>
<evidence type="ECO:0000256" key="6">
    <source>
        <dbReference type="SAM" id="MobiDB-lite"/>
    </source>
</evidence>
<evidence type="ECO:0000256" key="4">
    <source>
        <dbReference type="ARBA" id="ARBA00035178"/>
    </source>
</evidence>
<feature type="region of interest" description="Disordered" evidence="6">
    <location>
        <begin position="1"/>
        <end position="43"/>
    </location>
</feature>
<dbReference type="HAMAP" id="MF_00340">
    <property type="entry name" value="Ribosomal_bL32"/>
    <property type="match status" value="1"/>
</dbReference>
<evidence type="ECO:0000256" key="2">
    <source>
        <dbReference type="ARBA" id="ARBA00022980"/>
    </source>
</evidence>
<evidence type="ECO:0000256" key="1">
    <source>
        <dbReference type="ARBA" id="ARBA00008560"/>
    </source>
</evidence>
<protein>
    <recommendedName>
        <fullName evidence="4 5">Large ribosomal subunit protein bL32</fullName>
    </recommendedName>
</protein>
<evidence type="ECO:0000256" key="3">
    <source>
        <dbReference type="ARBA" id="ARBA00023274"/>
    </source>
</evidence>
<dbReference type="Proteomes" id="UP000295341">
    <property type="component" value="Unassembled WGS sequence"/>
</dbReference>
<dbReference type="PANTHER" id="PTHR35534">
    <property type="entry name" value="50S RIBOSOMAL PROTEIN L32"/>
    <property type="match status" value="1"/>
</dbReference>
<dbReference type="GO" id="GO:0015934">
    <property type="term" value="C:large ribosomal subunit"/>
    <property type="evidence" value="ECO:0007669"/>
    <property type="project" value="InterPro"/>
</dbReference>
<dbReference type="SUPFAM" id="SSF57829">
    <property type="entry name" value="Zn-binding ribosomal proteins"/>
    <property type="match status" value="1"/>
</dbReference>
<dbReference type="InterPro" id="IPR002677">
    <property type="entry name" value="Ribosomal_bL32"/>
</dbReference>
<evidence type="ECO:0000313" key="7">
    <source>
        <dbReference type="EMBL" id="TDU32909.1"/>
    </source>
</evidence>
<keyword evidence="8" id="KW-1185">Reference proteome</keyword>